<evidence type="ECO:0000313" key="1">
    <source>
        <dbReference type="EMBL" id="MPL76721.1"/>
    </source>
</evidence>
<protein>
    <submittedName>
        <fullName evidence="1">Uncharacterized protein</fullName>
    </submittedName>
</protein>
<reference evidence="1" key="1">
    <citation type="submission" date="2019-08" db="EMBL/GenBank/DDBJ databases">
        <authorList>
            <person name="Kucharzyk K."/>
            <person name="Murdoch R.W."/>
            <person name="Higgins S."/>
            <person name="Loffler F."/>
        </authorList>
    </citation>
    <scope>NUCLEOTIDE SEQUENCE</scope>
</reference>
<organism evidence="1">
    <name type="scientific">bioreactor metagenome</name>
    <dbReference type="NCBI Taxonomy" id="1076179"/>
    <lineage>
        <taxon>unclassified sequences</taxon>
        <taxon>metagenomes</taxon>
        <taxon>ecological metagenomes</taxon>
    </lineage>
</organism>
<name>A0A644UCY7_9ZZZZ</name>
<comment type="caution">
    <text evidence="1">The sequence shown here is derived from an EMBL/GenBank/DDBJ whole genome shotgun (WGS) entry which is preliminary data.</text>
</comment>
<dbReference type="AlphaFoldDB" id="A0A644UCY7"/>
<sequence length="340" mass="35809">MKKILSLMLTVVFCLTFVVSGFAEEASSQTAPEKLQKVEKYLYGTEQAGALVTRIDNLETDVYGHRTSDAILTRIDNLYTNIEGIPTDGSPSFATKLNAVEWQFADRMSAGPAKTRIEEDEMILNGQSSTQKSLITRVDNLVKAAFPAGSLVGSTAVLPKDSLIKVKFMADVKSKVNHEGDDIDFVVADNVYVGETLVLPKGAKGSGTIKKIVPARSFGRDARIDLNFSNVVAIDGSIIPVYVGDLAKQEAKTAAGAAGASIGGMILFGPIGVIGGAFVNGQSVVIPAGSNTFVQVAKNCTVNGIVQTAATTTTTDAKIPVVTNATVVTSTNDTKTDVIK</sequence>
<accession>A0A644UCY7</accession>
<proteinExistence type="predicted"/>
<dbReference type="EMBL" id="VSSQ01000099">
    <property type="protein sequence ID" value="MPL76721.1"/>
    <property type="molecule type" value="Genomic_DNA"/>
</dbReference>
<gene>
    <name evidence="1" type="ORF">SDC9_22567</name>
</gene>